<organism evidence="5 6">
    <name type="scientific">Laccaria amethystina LaAM-08-1</name>
    <dbReference type="NCBI Taxonomy" id="1095629"/>
    <lineage>
        <taxon>Eukaryota</taxon>
        <taxon>Fungi</taxon>
        <taxon>Dikarya</taxon>
        <taxon>Basidiomycota</taxon>
        <taxon>Agaricomycotina</taxon>
        <taxon>Agaricomycetes</taxon>
        <taxon>Agaricomycetidae</taxon>
        <taxon>Agaricales</taxon>
        <taxon>Agaricineae</taxon>
        <taxon>Hydnangiaceae</taxon>
        <taxon>Laccaria</taxon>
    </lineage>
</organism>
<keyword evidence="3" id="KW-0472">Membrane</keyword>
<dbReference type="HOGENOM" id="CLU_014988_0_0_1"/>
<dbReference type="STRING" id="1095629.A0A0C9Y533"/>
<dbReference type="PRINTS" id="PR00792">
    <property type="entry name" value="PEPSIN"/>
</dbReference>
<feature type="region of interest" description="Disordered" evidence="2">
    <location>
        <begin position="668"/>
        <end position="755"/>
    </location>
</feature>
<dbReference type="PANTHER" id="PTHR47966">
    <property type="entry name" value="BETA-SITE APP-CLEAVING ENZYME, ISOFORM A-RELATED"/>
    <property type="match status" value="1"/>
</dbReference>
<keyword evidence="3" id="KW-1133">Transmembrane helix</keyword>
<sequence>MGTQLSAPPSDIWDILDTQRPAGRLFQLPICISSRQLQPPGQMVRREDRTYYGKWLAPRRVTWILSLGDPPVTVSSPFPIFTLPSFPSLIPSPSSPFSNTQETITPAGRIFDSDSDGTMTIPQWKGKARDLRLRQNEGVEGDGGPDGIVLPLNVVGSGVYDVAYVLPIKVGKNAQTFSLQVDTGSSDLWIASTSCTTSSCSQSSGHLYNPSVSSTPTGENFQINYIQGDVQGPIVWDVVTIGGYTINNQALAAATSVTNEPLSSTFNGLLGLALPLNSVIASLIPPVTGNSPDGAAWASNLFSMTPTTSAASARFLSLALSRPGSNRVPALLGIGRHPAELVSDPSAIKYSTLVSEREGTLFWKVSVREITVYVNGAPMPINVGRSNTGAVFPSAVVDSGVPLILTTSAVANAVYGAIGVSPGSDGNYYVPCTTPLNITITLDDRPEIPLHPLDLTTEPATGNQAQFCTGLIQADDGNLAVANNKIGDMILGVPFMRNVYTVMAYTQPNPDGSFSSNASSSPSSSSAASELSSTQIQPRLGFLPLTDPTIALEEFRTVRVLNQPISTGVPGAGGGGAGGGSSSSFHAAGGGRKLSVGIIILLGLLGFFVVCVGMFGVWRFVVRAREKKVGVGVAGGEEGKAGYPMVDMPSEDRLRAMRYEAYMKKEQRITSGSTMSSGQTRVGGGGGGVDEHGKKVVDDDQPGVEGEEEEDIDMWDPKTALAWGGGNDTLGRERSPPPPTHHARTRSEFGIIDKSQQLGMGAAFPLLGMGYEAHPHHHHQPSDDFPAGDGGEFTFSSLSELDHRSVGEGGMDEFGVGGMGGGGMAGVGTASRTSKIDAGFQRDSVVSAGTVVGGDRYSMGSGRDFVV</sequence>
<feature type="domain" description="Peptidase A1" evidence="4">
    <location>
        <begin position="164"/>
        <end position="515"/>
    </location>
</feature>
<gene>
    <name evidence="5" type="ORF">K443DRAFT_3940</name>
</gene>
<evidence type="ECO:0000259" key="4">
    <source>
        <dbReference type="PROSITE" id="PS51767"/>
    </source>
</evidence>
<feature type="region of interest" description="Disordered" evidence="2">
    <location>
        <begin position="773"/>
        <end position="795"/>
    </location>
</feature>
<comment type="similarity">
    <text evidence="1">Belongs to the peptidase A1 family.</text>
</comment>
<accession>A0A0C9Y533</accession>
<dbReference type="GO" id="GO:0004190">
    <property type="term" value="F:aspartic-type endopeptidase activity"/>
    <property type="evidence" value="ECO:0007669"/>
    <property type="project" value="InterPro"/>
</dbReference>
<protein>
    <recommendedName>
        <fullName evidence="4">Peptidase A1 domain-containing protein</fullName>
    </recommendedName>
</protein>
<evidence type="ECO:0000256" key="2">
    <source>
        <dbReference type="SAM" id="MobiDB-lite"/>
    </source>
</evidence>
<dbReference type="SUPFAM" id="SSF50630">
    <property type="entry name" value="Acid proteases"/>
    <property type="match status" value="1"/>
</dbReference>
<dbReference type="OrthoDB" id="2747330at2759"/>
<feature type="transmembrane region" description="Helical" evidence="3">
    <location>
        <begin position="594"/>
        <end position="618"/>
    </location>
</feature>
<reference evidence="6" key="2">
    <citation type="submission" date="2015-01" db="EMBL/GenBank/DDBJ databases">
        <title>Evolutionary Origins and Diversification of the Mycorrhizal Mutualists.</title>
        <authorList>
            <consortium name="DOE Joint Genome Institute"/>
            <consortium name="Mycorrhizal Genomics Consortium"/>
            <person name="Kohler A."/>
            <person name="Kuo A."/>
            <person name="Nagy L.G."/>
            <person name="Floudas D."/>
            <person name="Copeland A."/>
            <person name="Barry K.W."/>
            <person name="Cichocki N."/>
            <person name="Veneault-Fourrey C."/>
            <person name="LaButti K."/>
            <person name="Lindquist E.A."/>
            <person name="Lipzen A."/>
            <person name="Lundell T."/>
            <person name="Morin E."/>
            <person name="Murat C."/>
            <person name="Riley R."/>
            <person name="Ohm R."/>
            <person name="Sun H."/>
            <person name="Tunlid A."/>
            <person name="Henrissat B."/>
            <person name="Grigoriev I.V."/>
            <person name="Hibbett D.S."/>
            <person name="Martin F."/>
        </authorList>
    </citation>
    <scope>NUCLEOTIDE SEQUENCE [LARGE SCALE GENOMIC DNA]</scope>
    <source>
        <strain evidence="6">LaAM-08-1</strain>
    </source>
</reference>
<evidence type="ECO:0000256" key="3">
    <source>
        <dbReference type="SAM" id="Phobius"/>
    </source>
</evidence>
<keyword evidence="3" id="KW-0812">Transmembrane</keyword>
<dbReference type="CDD" id="cd05471">
    <property type="entry name" value="pepsin_like"/>
    <property type="match status" value="1"/>
</dbReference>
<dbReference type="Proteomes" id="UP000054477">
    <property type="component" value="Unassembled WGS sequence"/>
</dbReference>
<feature type="compositionally biased region" description="Polar residues" evidence="2">
    <location>
        <begin position="669"/>
        <end position="680"/>
    </location>
</feature>
<dbReference type="Gene3D" id="2.40.70.10">
    <property type="entry name" value="Acid Proteases"/>
    <property type="match status" value="2"/>
</dbReference>
<evidence type="ECO:0000313" key="5">
    <source>
        <dbReference type="EMBL" id="KIK05267.1"/>
    </source>
</evidence>
<dbReference type="GO" id="GO:0006508">
    <property type="term" value="P:proteolysis"/>
    <property type="evidence" value="ECO:0007669"/>
    <property type="project" value="InterPro"/>
</dbReference>
<keyword evidence="6" id="KW-1185">Reference proteome</keyword>
<dbReference type="EMBL" id="KN838561">
    <property type="protein sequence ID" value="KIK05267.1"/>
    <property type="molecule type" value="Genomic_DNA"/>
</dbReference>
<dbReference type="Pfam" id="PF00026">
    <property type="entry name" value="Asp"/>
    <property type="match status" value="1"/>
</dbReference>
<name>A0A0C9Y533_9AGAR</name>
<dbReference type="PANTHER" id="PTHR47966:SF57">
    <property type="entry name" value="PEPTIDASE A1 DOMAIN-CONTAINING PROTEIN"/>
    <property type="match status" value="1"/>
</dbReference>
<reference evidence="5 6" key="1">
    <citation type="submission" date="2014-04" db="EMBL/GenBank/DDBJ databases">
        <authorList>
            <consortium name="DOE Joint Genome Institute"/>
            <person name="Kuo A."/>
            <person name="Kohler A."/>
            <person name="Nagy L.G."/>
            <person name="Floudas D."/>
            <person name="Copeland A."/>
            <person name="Barry K.W."/>
            <person name="Cichocki N."/>
            <person name="Veneault-Fourrey C."/>
            <person name="LaButti K."/>
            <person name="Lindquist E.A."/>
            <person name="Lipzen A."/>
            <person name="Lundell T."/>
            <person name="Morin E."/>
            <person name="Murat C."/>
            <person name="Sun H."/>
            <person name="Tunlid A."/>
            <person name="Henrissat B."/>
            <person name="Grigoriev I.V."/>
            <person name="Hibbett D.S."/>
            <person name="Martin F."/>
            <person name="Nordberg H.P."/>
            <person name="Cantor M.N."/>
            <person name="Hua S.X."/>
        </authorList>
    </citation>
    <scope>NUCLEOTIDE SEQUENCE [LARGE SCALE GENOMIC DNA]</scope>
    <source>
        <strain evidence="5 6">LaAM-08-1</strain>
    </source>
</reference>
<dbReference type="AlphaFoldDB" id="A0A0C9Y533"/>
<dbReference type="InterPro" id="IPR001461">
    <property type="entry name" value="Aspartic_peptidase_A1"/>
</dbReference>
<evidence type="ECO:0000313" key="6">
    <source>
        <dbReference type="Proteomes" id="UP000054477"/>
    </source>
</evidence>
<dbReference type="PROSITE" id="PS51767">
    <property type="entry name" value="PEPTIDASE_A1"/>
    <property type="match status" value="1"/>
</dbReference>
<dbReference type="InterPro" id="IPR034164">
    <property type="entry name" value="Pepsin-like_dom"/>
</dbReference>
<feature type="compositionally biased region" description="Acidic residues" evidence="2">
    <location>
        <begin position="699"/>
        <end position="714"/>
    </location>
</feature>
<proteinExistence type="inferred from homology"/>
<evidence type="ECO:0000256" key="1">
    <source>
        <dbReference type="ARBA" id="ARBA00007447"/>
    </source>
</evidence>
<dbReference type="InterPro" id="IPR033121">
    <property type="entry name" value="PEPTIDASE_A1"/>
</dbReference>
<dbReference type="InterPro" id="IPR021109">
    <property type="entry name" value="Peptidase_aspartic_dom_sf"/>
</dbReference>
<feature type="compositionally biased region" description="Basic and acidic residues" evidence="2">
    <location>
        <begin position="689"/>
        <end position="698"/>
    </location>
</feature>